<name>A0A135WF22_9FLAO</name>
<sequence>MKKKYLLLTSFLVSSFAFTQVGINTSSPNTTLDVSKKMNGASLDLTHTHGLQAPRLTRAELTNVTASYGTNQNGALIYITDVSDGNATAGTPRVNITAPGYYYFDAVANVWQVLKPTEPWRVMGSETEATLNTQSIYQRAFVGIGDFRTPGFVPYTALHILGKGLADDDIILESRNDIAAYDAILRFTKKLTDGSTPTVPTSGQHTLGTINYSAGGSINNAQIKAALDPAIDATNNYPTSIRFSTSSTNMTATERLRITGNGNVGIGTNNPQQKLDINGTLKVPRITNGNANVTTSDLGLYNQTNTWLRFATPSSTTIAFFTDAAAGNNFAGSNNPSMVVVDTRVGIGTTAPQNKLHVNGDARITSMVENNLDADKAVTVSTDGVLKKVDPKVFLDGIDQTINFRSTANSANLTANGTEDVIWFAGNPGNLTLVTPTDAQIRRGRITHIIAAAGPVNFLGLRPVVTNGFSISSIPYGHRISIVPVEVFGGKAWYVVASSMGY</sequence>
<reference evidence="3" key="1">
    <citation type="submission" date="2015-12" db="EMBL/GenBank/DDBJ databases">
        <title>Genome sequence of a biocontrol rhizobacterium Chryseobacterium kwangjuense strain KJ1R5 isolated from pepper (Capsicum annuum L.).</title>
        <authorList>
            <person name="Jeong J.-J."/>
            <person name="Park H."/>
            <person name="Mannaa M."/>
            <person name="Sang M.K."/>
            <person name="Choi I.-G."/>
            <person name="Kim K.D."/>
        </authorList>
    </citation>
    <scope>NUCLEOTIDE SEQUENCE [LARGE SCALE GENOMIC DNA]</scope>
    <source>
        <strain evidence="3">KJ1R5</strain>
    </source>
</reference>
<evidence type="ECO:0000256" key="1">
    <source>
        <dbReference type="SAM" id="SignalP"/>
    </source>
</evidence>
<evidence type="ECO:0000313" key="2">
    <source>
        <dbReference type="EMBL" id="KXH83509.1"/>
    </source>
</evidence>
<dbReference type="OrthoDB" id="1228095at2"/>
<keyword evidence="1" id="KW-0732">Signal</keyword>
<feature type="signal peptide" evidence="1">
    <location>
        <begin position="1"/>
        <end position="19"/>
    </location>
</feature>
<proteinExistence type="predicted"/>
<reference evidence="2 3" key="2">
    <citation type="journal article" date="2016" name="Genome Announc.">
        <title>Draft Genome Sequence of a Biocontrol Rhizobacterium, Chryseobacterium kwangjuense Strain KJ1R5, Isolated from Pepper (Capsicum annuum).</title>
        <authorList>
            <person name="Jeong J.J."/>
            <person name="Park H."/>
            <person name="Park B.H."/>
            <person name="Mannaa M."/>
            <person name="Sang M.K."/>
            <person name="Choi I.G."/>
            <person name="Kim K.D."/>
        </authorList>
    </citation>
    <scope>NUCLEOTIDE SEQUENCE [LARGE SCALE GENOMIC DNA]</scope>
    <source>
        <strain evidence="2 3">KJ1R5</strain>
    </source>
</reference>
<dbReference type="Proteomes" id="UP000070513">
    <property type="component" value="Unassembled WGS sequence"/>
</dbReference>
<dbReference type="AlphaFoldDB" id="A0A135WF22"/>
<dbReference type="RefSeq" id="WP_062651964.1">
    <property type="nucleotide sequence ID" value="NZ_LPUR01000011.1"/>
</dbReference>
<evidence type="ECO:0000313" key="3">
    <source>
        <dbReference type="Proteomes" id="UP000070513"/>
    </source>
</evidence>
<protein>
    <submittedName>
        <fullName evidence="2">Uncharacterized protein</fullName>
    </submittedName>
</protein>
<gene>
    <name evidence="2" type="ORF">AU378_14040</name>
</gene>
<feature type="chain" id="PRO_5007467876" evidence="1">
    <location>
        <begin position="20"/>
        <end position="502"/>
    </location>
</feature>
<comment type="caution">
    <text evidence="2">The sequence shown here is derived from an EMBL/GenBank/DDBJ whole genome shotgun (WGS) entry which is preliminary data.</text>
</comment>
<organism evidence="2 3">
    <name type="scientific">Chryseobacterium kwangjuense</name>
    <dbReference type="NCBI Taxonomy" id="267125"/>
    <lineage>
        <taxon>Bacteria</taxon>
        <taxon>Pseudomonadati</taxon>
        <taxon>Bacteroidota</taxon>
        <taxon>Flavobacteriia</taxon>
        <taxon>Flavobacteriales</taxon>
        <taxon>Weeksellaceae</taxon>
        <taxon>Chryseobacterium group</taxon>
        <taxon>Chryseobacterium</taxon>
    </lineage>
</organism>
<dbReference type="EMBL" id="LPUR01000011">
    <property type="protein sequence ID" value="KXH83509.1"/>
    <property type="molecule type" value="Genomic_DNA"/>
</dbReference>
<accession>A0A135WF22</accession>